<accession>A0A1Y6IPP6</accession>
<keyword evidence="2" id="KW-0456">Lyase</keyword>
<dbReference type="Pfam" id="PF01261">
    <property type="entry name" value="AP_endonuc_2"/>
    <property type="match status" value="1"/>
</dbReference>
<organism evidence="2 3">
    <name type="scientific">Vibrio mangrovi</name>
    <dbReference type="NCBI Taxonomy" id="474394"/>
    <lineage>
        <taxon>Bacteria</taxon>
        <taxon>Pseudomonadati</taxon>
        <taxon>Pseudomonadota</taxon>
        <taxon>Gammaproteobacteria</taxon>
        <taxon>Vibrionales</taxon>
        <taxon>Vibrionaceae</taxon>
        <taxon>Vibrio</taxon>
    </lineage>
</organism>
<dbReference type="AlphaFoldDB" id="A0A1Y6IPP6"/>
<dbReference type="EMBL" id="FXXI01000001">
    <property type="protein sequence ID" value="SMR99041.1"/>
    <property type="molecule type" value="Genomic_DNA"/>
</dbReference>
<dbReference type="EC" id="4.2.1.44" evidence="2"/>
<dbReference type="InterPro" id="IPR036237">
    <property type="entry name" value="Xyl_isomerase-like_sf"/>
</dbReference>
<dbReference type="InterPro" id="IPR050312">
    <property type="entry name" value="IolE/XylAMocC-like"/>
</dbReference>
<sequence>MIFRDVLQQLNSTTIGQQSYVFMKRANNMKIFNKFIKLFLLSCGIMSAFAVSANELHHKDSQRIALQMYTLRNVGTLEEQLAMASRAGYHAIELVGDHGVQAAEMNRLLAKYNIKAISDHVQLAALRNDLKNVIKFNKAISNKIIVMPWLGTEERPQSAEAWREMGRELDKIGDKLRRHGLTLAYHNHNFEMKKYDGRLALEWMLDATSPANLKIEADVAWVFRGGQDPAELIRSLAGRVIAIHVKDNTAIGERNDEGNFTAIGAGDGLLAWDEILPEAQKIRVKWYIVEHDLPKDPETTISTANKYLKEYFRYR</sequence>
<evidence type="ECO:0000313" key="2">
    <source>
        <dbReference type="EMBL" id="SMR99041.1"/>
    </source>
</evidence>
<dbReference type="Proteomes" id="UP000196125">
    <property type="component" value="Unassembled WGS sequence"/>
</dbReference>
<dbReference type="SUPFAM" id="SSF51658">
    <property type="entry name" value="Xylose isomerase-like"/>
    <property type="match status" value="1"/>
</dbReference>
<feature type="domain" description="Xylose isomerase-like TIM barrel" evidence="1">
    <location>
        <begin position="84"/>
        <end position="310"/>
    </location>
</feature>
<dbReference type="InterPro" id="IPR013022">
    <property type="entry name" value="Xyl_isomerase-like_TIM-brl"/>
</dbReference>
<protein>
    <submittedName>
        <fullName evidence="2">Inosose dehydratase</fullName>
        <ecNumber evidence="2">4.2.1.44</ecNumber>
    </submittedName>
</protein>
<gene>
    <name evidence="2" type="primary">iolE_1</name>
    <name evidence="2" type="ORF">VIM7927_00263</name>
</gene>
<dbReference type="PANTHER" id="PTHR12110">
    <property type="entry name" value="HYDROXYPYRUVATE ISOMERASE"/>
    <property type="match status" value="1"/>
</dbReference>
<reference evidence="2 3" key="1">
    <citation type="submission" date="2017-05" db="EMBL/GenBank/DDBJ databases">
        <authorList>
            <person name="Song R."/>
            <person name="Chenine A.L."/>
            <person name="Ruprecht R.M."/>
        </authorList>
    </citation>
    <scope>NUCLEOTIDE SEQUENCE [LARGE SCALE GENOMIC DNA]</scope>
    <source>
        <strain evidence="2 3">CECT 7927</strain>
    </source>
</reference>
<name>A0A1Y6IPP6_9VIBR</name>
<dbReference type="Gene3D" id="3.20.20.150">
    <property type="entry name" value="Divalent-metal-dependent TIM barrel enzymes"/>
    <property type="match status" value="1"/>
</dbReference>
<evidence type="ECO:0000259" key="1">
    <source>
        <dbReference type="Pfam" id="PF01261"/>
    </source>
</evidence>
<evidence type="ECO:0000313" key="3">
    <source>
        <dbReference type="Proteomes" id="UP000196125"/>
    </source>
</evidence>
<dbReference type="PANTHER" id="PTHR12110:SF41">
    <property type="entry name" value="INOSOSE DEHYDRATASE"/>
    <property type="match status" value="1"/>
</dbReference>
<proteinExistence type="predicted"/>
<dbReference type="GO" id="GO:0050114">
    <property type="term" value="F:myo-inosose-2 dehydratase activity"/>
    <property type="evidence" value="ECO:0007669"/>
    <property type="project" value="UniProtKB-EC"/>
</dbReference>